<reference evidence="3" key="1">
    <citation type="submission" date="2016-10" db="EMBL/GenBank/DDBJ databases">
        <authorList>
            <person name="Varghese N."/>
            <person name="Submissions S."/>
        </authorList>
    </citation>
    <scope>NUCLEOTIDE SEQUENCE [LARGE SCALE GENOMIC DNA]</scope>
    <source>
        <strain evidence="3">DSM 45237</strain>
    </source>
</reference>
<dbReference type="PANTHER" id="PTHR35908:SF1">
    <property type="entry name" value="CONSERVED PROTEIN"/>
    <property type="match status" value="1"/>
</dbReference>
<dbReference type="InterPro" id="IPR029068">
    <property type="entry name" value="Glyas_Bleomycin-R_OHBP_Dase"/>
</dbReference>
<keyword evidence="3" id="KW-1185">Reference proteome</keyword>
<evidence type="ECO:0000313" key="2">
    <source>
        <dbReference type="EMBL" id="SEF16639.1"/>
    </source>
</evidence>
<dbReference type="InterPro" id="IPR037523">
    <property type="entry name" value="VOC_core"/>
</dbReference>
<gene>
    <name evidence="2" type="ORF">SAMN04488561_5462</name>
</gene>
<feature type="domain" description="VOC" evidence="1">
    <location>
        <begin position="4"/>
        <end position="118"/>
    </location>
</feature>
<sequence length="126" mass="13929">MIAAIIGVVVDCPDPRELAPFYEALLGARRTRDTPDWVELEAGPLTLSLQRTRHFIAPDWRRGDPPQQLHLDLTVTDLDVGERRVVELGGSVLESSDKPIGYRVFADPVGHPFCLVTPEGIAPYVT</sequence>
<evidence type="ECO:0000313" key="3">
    <source>
        <dbReference type="Proteomes" id="UP000181980"/>
    </source>
</evidence>
<evidence type="ECO:0000259" key="1">
    <source>
        <dbReference type="PROSITE" id="PS51819"/>
    </source>
</evidence>
<dbReference type="Proteomes" id="UP000181980">
    <property type="component" value="Unassembled WGS sequence"/>
</dbReference>
<accession>A0A1H5PSE7</accession>
<name>A0A1H5PSE7_9ACTN</name>
<dbReference type="EMBL" id="FNUC01000004">
    <property type="protein sequence ID" value="SEF16639.1"/>
    <property type="molecule type" value="Genomic_DNA"/>
</dbReference>
<organism evidence="2 3">
    <name type="scientific">Jiangella alba</name>
    <dbReference type="NCBI Taxonomy" id="561176"/>
    <lineage>
        <taxon>Bacteria</taxon>
        <taxon>Bacillati</taxon>
        <taxon>Actinomycetota</taxon>
        <taxon>Actinomycetes</taxon>
        <taxon>Jiangellales</taxon>
        <taxon>Jiangellaceae</taxon>
        <taxon>Jiangella</taxon>
    </lineage>
</organism>
<proteinExistence type="predicted"/>
<protein>
    <recommendedName>
        <fullName evidence="1">VOC domain-containing protein</fullName>
    </recommendedName>
</protein>
<dbReference type="STRING" id="561176.SAMN04488561_5462"/>
<dbReference type="PROSITE" id="PS51819">
    <property type="entry name" value="VOC"/>
    <property type="match status" value="1"/>
</dbReference>
<dbReference type="SUPFAM" id="SSF54593">
    <property type="entry name" value="Glyoxalase/Bleomycin resistance protein/Dihydroxybiphenyl dioxygenase"/>
    <property type="match status" value="1"/>
</dbReference>
<dbReference type="AlphaFoldDB" id="A0A1H5PSE7"/>
<dbReference type="Gene3D" id="3.10.180.10">
    <property type="entry name" value="2,3-Dihydroxybiphenyl 1,2-Dioxygenase, domain 1"/>
    <property type="match status" value="1"/>
</dbReference>
<dbReference type="RefSeq" id="WP_074946699.1">
    <property type="nucleotide sequence ID" value="NZ_FNUC01000004.1"/>
</dbReference>
<dbReference type="PANTHER" id="PTHR35908">
    <property type="entry name" value="HYPOTHETICAL FUSION PROTEIN"/>
    <property type="match status" value="1"/>
</dbReference>
<dbReference type="Pfam" id="PF18029">
    <property type="entry name" value="Glyoxalase_6"/>
    <property type="match status" value="1"/>
</dbReference>
<dbReference type="InterPro" id="IPR041581">
    <property type="entry name" value="Glyoxalase_6"/>
</dbReference>